<dbReference type="Pfam" id="PF13392">
    <property type="entry name" value="HNH_3"/>
    <property type="match status" value="1"/>
</dbReference>
<dbReference type="Proteomes" id="UP000018803">
    <property type="component" value="Genome"/>
</dbReference>
<dbReference type="Gene3D" id="3.90.75.10">
    <property type="entry name" value="Homing Intron 3 (I-ppo) Encoded Endonuclease, Chain A"/>
    <property type="match status" value="1"/>
</dbReference>
<keyword evidence="2" id="KW-0540">Nuclease</keyword>
<gene>
    <name evidence="2" type="primary">11</name>
    <name evidence="2" type="ORF">JAMAL_11</name>
</gene>
<name>V5UPB3_9CAUD</name>
<dbReference type="InterPro" id="IPR044925">
    <property type="entry name" value="His-Me_finger_sf"/>
</dbReference>
<evidence type="ECO:0000313" key="3">
    <source>
        <dbReference type="Proteomes" id="UP000018803"/>
    </source>
</evidence>
<keyword evidence="2" id="KW-0255">Endonuclease</keyword>
<dbReference type="KEGG" id="vg:18501850"/>
<organism evidence="2 3">
    <name type="scientific">Mycobacterium phage JAMaL</name>
    <dbReference type="NCBI Taxonomy" id="1429905"/>
    <lineage>
        <taxon>Viruses</taxon>
        <taxon>Duplodnaviria</taxon>
        <taxon>Heunggongvirae</taxon>
        <taxon>Uroviricota</taxon>
        <taxon>Caudoviricetes</taxon>
        <taxon>Bclasvirinae</taxon>
        <taxon>Coopervirus</taxon>
        <taxon>Coopervirus JAMaL</taxon>
    </lineage>
</organism>
<dbReference type="RefSeq" id="YP_009004560.1">
    <property type="nucleotide sequence ID" value="NC_023554.1"/>
</dbReference>
<dbReference type="InterPro" id="IPR003615">
    <property type="entry name" value="HNH_nuc"/>
</dbReference>
<dbReference type="InterPro" id="IPR044930">
    <property type="entry name" value="Homing_endonuclease_His-Me"/>
</dbReference>
<dbReference type="EMBL" id="KF493881">
    <property type="protein sequence ID" value="AHB79331.1"/>
    <property type="molecule type" value="Genomic_DNA"/>
</dbReference>
<reference evidence="3" key="1">
    <citation type="submission" date="2013-07" db="EMBL/GenBank/DDBJ databases">
        <authorList>
            <person name="Bailey A."/>
            <person name="Nitzahn M."/>
            <person name="Tran J."/>
            <person name="Tran L."/>
            <person name="Chow T."/>
            <person name="Vijanderan J."/>
            <person name="Reddi K."/>
            <person name="Villella W."/>
            <person name="Russell D."/>
            <person name="Jacobs-Sera D."/>
            <person name="Sanders E.R."/>
        </authorList>
    </citation>
    <scope>NUCLEOTIDE SEQUENCE [LARGE SCALE GENOMIC DNA]</scope>
</reference>
<dbReference type="SUPFAM" id="SSF54060">
    <property type="entry name" value="His-Me finger endonucleases"/>
    <property type="match status" value="1"/>
</dbReference>
<evidence type="ECO:0000313" key="2">
    <source>
        <dbReference type="EMBL" id="AHB79331.1"/>
    </source>
</evidence>
<evidence type="ECO:0000259" key="1">
    <source>
        <dbReference type="Pfam" id="PF13392"/>
    </source>
</evidence>
<protein>
    <submittedName>
        <fullName evidence="2">HNH endonuclease</fullName>
    </submittedName>
</protein>
<sequence>MSYSVDVLDRFWSKTTTDHELWFNGTRCIIWTASAANRNGYGRFSDGHTFWVSHRFAYVLEHGGIPDGLEVDHLCRRYKCVNHLHLEAVTPCENRRRAERHRVYSLQCPAGHLWTRENWQRNTNSRGDVSRRCAQCNRDKAAVAYADKPIPLRTLTDLTPTCRNGHKRTTTNTRFDSRGITVCRSCQRDAQRRHADKKRAA</sequence>
<dbReference type="GeneID" id="18501850"/>
<proteinExistence type="predicted"/>
<dbReference type="OrthoDB" id="21336at10239"/>
<dbReference type="GO" id="GO:0004519">
    <property type="term" value="F:endonuclease activity"/>
    <property type="evidence" value="ECO:0007669"/>
    <property type="project" value="UniProtKB-KW"/>
</dbReference>
<keyword evidence="3" id="KW-1185">Reference proteome</keyword>
<keyword evidence="2" id="KW-0378">Hydrolase</keyword>
<accession>V5UPB3</accession>
<feature type="domain" description="HNH nuclease" evidence="1">
    <location>
        <begin position="54"/>
        <end position="96"/>
    </location>
</feature>